<evidence type="ECO:0000313" key="8">
    <source>
        <dbReference type="Proteomes" id="UP000093044"/>
    </source>
</evidence>
<name>A0A1B2I990_9BACT</name>
<dbReference type="EMBL" id="CP016757">
    <property type="protein sequence ID" value="ANZ46533.1"/>
    <property type="molecule type" value="Genomic_DNA"/>
</dbReference>
<organism evidence="7 8">
    <name type="scientific">Cloacibacillus porcorum</name>
    <dbReference type="NCBI Taxonomy" id="1197717"/>
    <lineage>
        <taxon>Bacteria</taxon>
        <taxon>Thermotogati</taxon>
        <taxon>Synergistota</taxon>
        <taxon>Synergistia</taxon>
        <taxon>Synergistales</taxon>
        <taxon>Synergistaceae</taxon>
        <taxon>Cloacibacillus</taxon>
    </lineage>
</organism>
<dbReference type="GO" id="GO:0015171">
    <property type="term" value="F:amino acid transmembrane transporter activity"/>
    <property type="evidence" value="ECO:0007669"/>
    <property type="project" value="TreeGrafter"/>
</dbReference>
<reference evidence="7" key="1">
    <citation type="submission" date="2016-08" db="EMBL/GenBank/DDBJ databases">
        <title>Complete genome of Cloacibacillus porcorum.</title>
        <authorList>
            <person name="Looft T."/>
            <person name="Bayles D.O."/>
            <person name="Alt D.P."/>
        </authorList>
    </citation>
    <scope>NUCLEOTIDE SEQUENCE [LARGE SCALE GENOMIC DNA]</scope>
    <source>
        <strain evidence="7">CL-84</strain>
    </source>
</reference>
<comment type="subcellular location">
    <subcellularLocation>
        <location evidence="1">Cell membrane</location>
        <topology evidence="1">Multi-pass membrane protein</topology>
    </subcellularLocation>
</comment>
<evidence type="ECO:0000256" key="5">
    <source>
        <dbReference type="ARBA" id="ARBA00023136"/>
    </source>
</evidence>
<dbReference type="GO" id="GO:0005886">
    <property type="term" value="C:plasma membrane"/>
    <property type="evidence" value="ECO:0007669"/>
    <property type="project" value="UniProtKB-SubCell"/>
</dbReference>
<keyword evidence="5 6" id="KW-0472">Membrane</keyword>
<dbReference type="InterPro" id="IPR001123">
    <property type="entry name" value="LeuE-type"/>
</dbReference>
<dbReference type="PANTHER" id="PTHR30086">
    <property type="entry name" value="ARGININE EXPORTER PROTEIN ARGO"/>
    <property type="match status" value="1"/>
</dbReference>
<keyword evidence="2" id="KW-1003">Cell membrane</keyword>
<evidence type="ECO:0000256" key="1">
    <source>
        <dbReference type="ARBA" id="ARBA00004651"/>
    </source>
</evidence>
<accession>A0A1B2I990</accession>
<evidence type="ECO:0000256" key="3">
    <source>
        <dbReference type="ARBA" id="ARBA00022692"/>
    </source>
</evidence>
<dbReference type="STRING" id="1197717.BED41_02480"/>
<gene>
    <name evidence="7" type="ORF">BED41_02480</name>
</gene>
<dbReference type="PANTHER" id="PTHR30086:SF20">
    <property type="entry name" value="ARGININE EXPORTER PROTEIN ARGO-RELATED"/>
    <property type="match status" value="1"/>
</dbReference>
<feature type="transmembrane region" description="Helical" evidence="6">
    <location>
        <begin position="29"/>
        <end position="52"/>
    </location>
</feature>
<feature type="transmembrane region" description="Helical" evidence="6">
    <location>
        <begin position="139"/>
        <end position="161"/>
    </location>
</feature>
<protein>
    <recommendedName>
        <fullName evidence="9">Lysine transporter LysE</fullName>
    </recommendedName>
</protein>
<feature type="transmembrane region" description="Helical" evidence="6">
    <location>
        <begin position="106"/>
        <end position="127"/>
    </location>
</feature>
<evidence type="ECO:0000256" key="2">
    <source>
        <dbReference type="ARBA" id="ARBA00022475"/>
    </source>
</evidence>
<dbReference type="KEGG" id="cpor:BED41_02480"/>
<feature type="transmembrane region" description="Helical" evidence="6">
    <location>
        <begin position="173"/>
        <end position="190"/>
    </location>
</feature>
<keyword evidence="3 6" id="KW-0812">Transmembrane</keyword>
<evidence type="ECO:0000313" key="7">
    <source>
        <dbReference type="EMBL" id="ANZ46533.1"/>
    </source>
</evidence>
<evidence type="ECO:0000256" key="4">
    <source>
        <dbReference type="ARBA" id="ARBA00022989"/>
    </source>
</evidence>
<proteinExistence type="predicted"/>
<keyword evidence="4 6" id="KW-1133">Transmembrane helix</keyword>
<dbReference type="AlphaFoldDB" id="A0A1B2I990"/>
<dbReference type="Proteomes" id="UP000093044">
    <property type="component" value="Chromosome"/>
</dbReference>
<evidence type="ECO:0008006" key="9">
    <source>
        <dbReference type="Google" id="ProtNLM"/>
    </source>
</evidence>
<keyword evidence="8" id="KW-1185">Reference proteome</keyword>
<feature type="transmembrane region" description="Helical" evidence="6">
    <location>
        <begin position="64"/>
        <end position="86"/>
    </location>
</feature>
<evidence type="ECO:0000256" key="6">
    <source>
        <dbReference type="SAM" id="Phobius"/>
    </source>
</evidence>
<dbReference type="Pfam" id="PF01810">
    <property type="entry name" value="LysE"/>
    <property type="match status" value="1"/>
</dbReference>
<sequence length="196" mass="20140">MALQLAVGPVCIFVFLAGAAQGFYEAMSGVLGAALVDALEIALAITGVGLIVRRGGAAGAKLRIFGALVLLLFGASYILDAVGFSILPDFALFSAASADGTFIKALLLTLSNPLTLVFWVGVFSVKVSREGYGGASRCLFGLGCVLATLLFLSLAALAGGLAKEMITPCQLRLLNAAAGLLMFYFAYRSFRGGEGG</sequence>